<dbReference type="Proteomes" id="UP000308836">
    <property type="component" value="Unassembled WGS sequence"/>
</dbReference>
<keyword evidence="1" id="KW-0456">Lyase</keyword>
<comment type="caution">
    <text evidence="1">The sequence shown here is derived from an EMBL/GenBank/DDBJ whole genome shotgun (WGS) entry which is preliminary data.</text>
</comment>
<proteinExistence type="predicted"/>
<dbReference type="EC" id="4.3.3.7" evidence="1"/>
<keyword evidence="2" id="KW-1185">Reference proteome</keyword>
<reference evidence="1" key="1">
    <citation type="submission" date="2019-04" db="EMBL/GenBank/DDBJ databases">
        <title>Microbes associate with the intestines of laboratory mice.</title>
        <authorList>
            <person name="Navarre W."/>
            <person name="Wong E."/>
            <person name="Huang K."/>
            <person name="Tropini C."/>
            <person name="Ng K."/>
            <person name="Yu B."/>
        </authorList>
    </citation>
    <scope>NUCLEOTIDE SEQUENCE</scope>
    <source>
        <strain evidence="1">NM09_H32</strain>
    </source>
</reference>
<evidence type="ECO:0000313" key="1">
    <source>
        <dbReference type="EMBL" id="TGY65492.1"/>
    </source>
</evidence>
<name>A0AC61R6I9_9FIRM</name>
<organism evidence="1 2">
    <name type="scientific">Dubosiella muris</name>
    <dbReference type="NCBI Taxonomy" id="3038133"/>
    <lineage>
        <taxon>Bacteria</taxon>
        <taxon>Bacillati</taxon>
        <taxon>Bacillota</taxon>
        <taxon>Erysipelotrichia</taxon>
        <taxon>Erysipelotrichales</taxon>
        <taxon>Erysipelotrichaceae</taxon>
        <taxon>Dubosiella</taxon>
    </lineage>
</organism>
<accession>A0AC61R6I9</accession>
<sequence>MTEMIKGSIVALVTPFHEDGSVNFEKLKELVEWHVANQTDGILVLGTTGESSTMTHEEDDSVVQCVIETVAKRVPVIVGAGSNNTNTMLKKSIDYEKMGADQLLLISPYYNKTNEEGMIQHFKTVADAVHIPIILYNIPGRTGCSISEHAVAVLSQHPNIKGIKEASGNLSYAMNISKYLHDDFVMYSGNDDIIVPMMSLGSSGVISVLANVLPNETHEMVHAYLDGDAKKALAIQHQYLDLIHALFVEVNPIPVKEAMNQMGMQIGGYRLPLTQMSEAHKELMKQRLEEAGLL</sequence>
<evidence type="ECO:0000313" key="2">
    <source>
        <dbReference type="Proteomes" id="UP000308836"/>
    </source>
</evidence>
<gene>
    <name evidence="1" type="ORF">E5336_08645</name>
</gene>
<dbReference type="EMBL" id="SRYG01000017">
    <property type="protein sequence ID" value="TGY65492.1"/>
    <property type="molecule type" value="Genomic_DNA"/>
</dbReference>
<protein>
    <submittedName>
        <fullName evidence="1">4-hydroxy-tetrahydrodipicolinate synthase</fullName>
        <ecNumber evidence="1">4.3.3.7</ecNumber>
    </submittedName>
</protein>